<dbReference type="Gene3D" id="3.90.226.10">
    <property type="entry name" value="2-enoyl-CoA Hydratase, Chain A, domain 1"/>
    <property type="match status" value="1"/>
</dbReference>
<dbReference type="GO" id="GO:0005739">
    <property type="term" value="C:mitochondrion"/>
    <property type="evidence" value="ECO:0007669"/>
    <property type="project" value="TreeGrafter"/>
</dbReference>
<proteinExistence type="inferred from homology"/>
<dbReference type="InterPro" id="IPR001753">
    <property type="entry name" value="Enoyl-CoA_hydra/iso"/>
</dbReference>
<dbReference type="InterPro" id="IPR029045">
    <property type="entry name" value="ClpP/crotonase-like_dom_sf"/>
</dbReference>
<dbReference type="AlphaFoldDB" id="F8NVD4"/>
<sequence length="286" mass="30731">MAVDNSGPFIKISSPCPNVRLVELARKPVNAFTDEFWAEYGRVFDDMATLTEDIRAVVVSSAFPKIFSAGIDFQGLSSLDGHDTEPARLGYITRRHILEFQRAISAPERCPFPVVAAVHGMVIGLGIDIIAACDIRYAASDTTFSIKEVDVGLAADIGTLAHLPKITANQSLARELAYTARPFSSAEAEKLGLVSKVIDGGREAVVREALALAKVIASKSPVAVIGTKHLLLHARDHSVAENLEYTAIWNGAMVQSQDLKEAVNAGISKSKTLPVFPPLRSVPSKL</sequence>
<dbReference type="Pfam" id="PF00378">
    <property type="entry name" value="ECH_1"/>
    <property type="match status" value="1"/>
</dbReference>
<dbReference type="PANTHER" id="PTHR43149:SF1">
    <property type="entry name" value="DELTA(3,5)-DELTA(2,4)-DIENOYL-COA ISOMERASE, MITOCHONDRIAL"/>
    <property type="match status" value="1"/>
</dbReference>
<dbReference type="GeneID" id="18811359"/>
<reference evidence="7" key="1">
    <citation type="journal article" date="2011" name="Science">
        <title>The plant cell wall-decomposing machinery underlies the functional diversity of forest fungi.</title>
        <authorList>
            <person name="Eastwood D.C."/>
            <person name="Floudas D."/>
            <person name="Binder M."/>
            <person name="Majcherczyk A."/>
            <person name="Schneider P."/>
            <person name="Aerts A."/>
            <person name="Asiegbu F.O."/>
            <person name="Baker S.E."/>
            <person name="Barry K."/>
            <person name="Bendiksby M."/>
            <person name="Blumentritt M."/>
            <person name="Coutinho P.M."/>
            <person name="Cullen D."/>
            <person name="de Vries R.P."/>
            <person name="Gathman A."/>
            <person name="Goodell B."/>
            <person name="Henrissat B."/>
            <person name="Ihrmark K."/>
            <person name="Kauserud H."/>
            <person name="Kohler A."/>
            <person name="LaButti K."/>
            <person name="Lapidus A."/>
            <person name="Lavin J.L."/>
            <person name="Lee Y.-H."/>
            <person name="Lindquist E."/>
            <person name="Lilly W."/>
            <person name="Lucas S."/>
            <person name="Morin E."/>
            <person name="Murat C."/>
            <person name="Oguiza J.A."/>
            <person name="Park J."/>
            <person name="Pisabarro A.G."/>
            <person name="Riley R."/>
            <person name="Rosling A."/>
            <person name="Salamov A."/>
            <person name="Schmidt O."/>
            <person name="Schmutz J."/>
            <person name="Skrede I."/>
            <person name="Stenlid J."/>
            <person name="Wiebenga A."/>
            <person name="Xie X."/>
            <person name="Kuees U."/>
            <person name="Hibbett D.S."/>
            <person name="Hoffmeister D."/>
            <person name="Hoegberg N."/>
            <person name="Martin F."/>
            <person name="Grigoriev I.V."/>
            <person name="Watkinson S.C."/>
        </authorList>
    </citation>
    <scope>NUCLEOTIDE SEQUENCE [LARGE SCALE GENOMIC DNA]</scope>
    <source>
        <strain evidence="7">S7.9</strain>
    </source>
</reference>
<evidence type="ECO:0000256" key="1">
    <source>
        <dbReference type="ARBA" id="ARBA00005005"/>
    </source>
</evidence>
<gene>
    <name evidence="6" type="ORF">SERLADRAFT_388872</name>
</gene>
<dbReference type="Gene3D" id="1.10.12.10">
    <property type="entry name" value="Lyase 2-enoyl-coa Hydratase, Chain A, domain 2"/>
    <property type="match status" value="1"/>
</dbReference>
<dbReference type="FunFam" id="1.10.12.10:FF:000004">
    <property type="entry name" value="Delta3,5-delta2,4-dienoyl-CoA isomerase"/>
    <property type="match status" value="1"/>
</dbReference>
<name>F8NVD4_SERL9</name>
<evidence type="ECO:0000256" key="4">
    <source>
        <dbReference type="ARBA" id="ARBA00023098"/>
    </source>
</evidence>
<dbReference type="SUPFAM" id="SSF52096">
    <property type="entry name" value="ClpP/crotonase"/>
    <property type="match status" value="1"/>
</dbReference>
<evidence type="ECO:0000313" key="7">
    <source>
        <dbReference type="Proteomes" id="UP000008064"/>
    </source>
</evidence>
<dbReference type="RefSeq" id="XP_007318157.1">
    <property type="nucleotide sequence ID" value="XM_007318095.1"/>
</dbReference>
<comment type="similarity">
    <text evidence="2">Belongs to the enoyl-CoA hydratase/isomerase family.</text>
</comment>
<keyword evidence="3" id="KW-0276">Fatty acid metabolism</keyword>
<dbReference type="EMBL" id="GL945433">
    <property type="protein sequence ID" value="EGO26035.1"/>
    <property type="molecule type" value="Genomic_DNA"/>
</dbReference>
<keyword evidence="4" id="KW-0443">Lipid metabolism</keyword>
<evidence type="ECO:0000256" key="3">
    <source>
        <dbReference type="ARBA" id="ARBA00022832"/>
    </source>
</evidence>
<dbReference type="OrthoDB" id="14970at2759"/>
<dbReference type="PANTHER" id="PTHR43149">
    <property type="entry name" value="ENOYL-COA HYDRATASE"/>
    <property type="match status" value="1"/>
</dbReference>
<dbReference type="Proteomes" id="UP000008064">
    <property type="component" value="Unassembled WGS sequence"/>
</dbReference>
<protein>
    <recommendedName>
        <fullName evidence="8">ClpP/crotonase</fullName>
    </recommendedName>
</protein>
<dbReference type="InterPro" id="IPR045002">
    <property type="entry name" value="Ech1-like"/>
</dbReference>
<dbReference type="GO" id="GO:0006635">
    <property type="term" value="P:fatty acid beta-oxidation"/>
    <property type="evidence" value="ECO:0007669"/>
    <property type="project" value="UniProtKB-UniPathway"/>
</dbReference>
<evidence type="ECO:0008006" key="8">
    <source>
        <dbReference type="Google" id="ProtNLM"/>
    </source>
</evidence>
<dbReference type="UniPathway" id="UPA00659"/>
<keyword evidence="5" id="KW-0413">Isomerase</keyword>
<dbReference type="GO" id="GO:0051750">
    <property type="term" value="F:delta(3,5)-delta(2,4)-dienoyl-CoA isomerase activity"/>
    <property type="evidence" value="ECO:0007669"/>
    <property type="project" value="TreeGrafter"/>
</dbReference>
<dbReference type="KEGG" id="sla:SERLADRAFT_388872"/>
<dbReference type="InterPro" id="IPR014748">
    <property type="entry name" value="Enoyl-CoA_hydra_C"/>
</dbReference>
<organism evidence="7">
    <name type="scientific">Serpula lacrymans var. lacrymans (strain S7.9)</name>
    <name type="common">Dry rot fungus</name>
    <dbReference type="NCBI Taxonomy" id="578457"/>
    <lineage>
        <taxon>Eukaryota</taxon>
        <taxon>Fungi</taxon>
        <taxon>Dikarya</taxon>
        <taxon>Basidiomycota</taxon>
        <taxon>Agaricomycotina</taxon>
        <taxon>Agaricomycetes</taxon>
        <taxon>Agaricomycetidae</taxon>
        <taxon>Boletales</taxon>
        <taxon>Coniophorineae</taxon>
        <taxon>Serpulaceae</taxon>
        <taxon>Serpula</taxon>
    </lineage>
</organism>
<evidence type="ECO:0000256" key="2">
    <source>
        <dbReference type="ARBA" id="ARBA00005254"/>
    </source>
</evidence>
<dbReference type="CDD" id="cd06558">
    <property type="entry name" value="crotonase-like"/>
    <property type="match status" value="1"/>
</dbReference>
<dbReference type="HOGENOM" id="CLU_009834_7_0_1"/>
<evidence type="ECO:0000313" key="6">
    <source>
        <dbReference type="EMBL" id="EGO26035.1"/>
    </source>
</evidence>
<accession>F8NVD4</accession>
<evidence type="ECO:0000256" key="5">
    <source>
        <dbReference type="ARBA" id="ARBA00023235"/>
    </source>
</evidence>
<comment type="pathway">
    <text evidence="1">Lipid metabolism; fatty acid beta-oxidation.</text>
</comment>